<organism evidence="3 4">
    <name type="scientific">Parahalioglobus pacificus</name>
    <dbReference type="NCBI Taxonomy" id="930806"/>
    <lineage>
        <taxon>Bacteria</taxon>
        <taxon>Pseudomonadati</taxon>
        <taxon>Pseudomonadota</taxon>
        <taxon>Gammaproteobacteria</taxon>
        <taxon>Cellvibrionales</taxon>
        <taxon>Halieaceae</taxon>
        <taxon>Parahalioglobus</taxon>
    </lineage>
</organism>
<dbReference type="RefSeq" id="WP_189474035.1">
    <property type="nucleotide sequence ID" value="NZ_BMYM01000001.1"/>
</dbReference>
<reference evidence="3" key="1">
    <citation type="journal article" date="2014" name="Int. J. Syst. Evol. Microbiol.">
        <title>Complete genome sequence of Corynebacterium casei LMG S-19264T (=DSM 44701T), isolated from a smear-ripened cheese.</title>
        <authorList>
            <consortium name="US DOE Joint Genome Institute (JGI-PGF)"/>
            <person name="Walter F."/>
            <person name="Albersmeier A."/>
            <person name="Kalinowski J."/>
            <person name="Ruckert C."/>
        </authorList>
    </citation>
    <scope>NUCLEOTIDE SEQUENCE</scope>
    <source>
        <strain evidence="3">KCTC 23430</strain>
    </source>
</reference>
<dbReference type="AlphaFoldDB" id="A0A919CH31"/>
<dbReference type="PANTHER" id="PTHR35369:SF2">
    <property type="entry name" value="BLR3025 PROTEIN"/>
    <property type="match status" value="1"/>
</dbReference>
<keyword evidence="1" id="KW-0227">DNA damage</keyword>
<evidence type="ECO:0000259" key="2">
    <source>
        <dbReference type="Pfam" id="PF00817"/>
    </source>
</evidence>
<proteinExistence type="predicted"/>
<protein>
    <submittedName>
        <fullName evidence="3">Nucleotidyltransferase</fullName>
    </submittedName>
</protein>
<reference evidence="3" key="2">
    <citation type="submission" date="2020-09" db="EMBL/GenBank/DDBJ databases">
        <authorList>
            <person name="Sun Q."/>
            <person name="Kim S."/>
        </authorList>
    </citation>
    <scope>NUCLEOTIDE SEQUENCE</scope>
    <source>
        <strain evidence="3">KCTC 23430</strain>
    </source>
</reference>
<comment type="caution">
    <text evidence="3">The sequence shown here is derived from an EMBL/GenBank/DDBJ whole genome shotgun (WGS) entry which is preliminary data.</text>
</comment>
<dbReference type="Proteomes" id="UP000644693">
    <property type="component" value="Unassembled WGS sequence"/>
</dbReference>
<dbReference type="GO" id="GO:0006281">
    <property type="term" value="P:DNA repair"/>
    <property type="evidence" value="ECO:0007669"/>
    <property type="project" value="InterPro"/>
</dbReference>
<evidence type="ECO:0000256" key="1">
    <source>
        <dbReference type="ARBA" id="ARBA00022763"/>
    </source>
</evidence>
<dbReference type="PANTHER" id="PTHR35369">
    <property type="entry name" value="BLR3025 PROTEIN-RELATED"/>
    <property type="match status" value="1"/>
</dbReference>
<evidence type="ECO:0000313" key="4">
    <source>
        <dbReference type="Proteomes" id="UP000644693"/>
    </source>
</evidence>
<name>A0A919CH31_9GAMM</name>
<accession>A0A919CH31</accession>
<gene>
    <name evidence="3" type="ORF">GCM10007053_00170</name>
</gene>
<dbReference type="Pfam" id="PF00817">
    <property type="entry name" value="IMS"/>
    <property type="match status" value="1"/>
</dbReference>
<dbReference type="InterPro" id="IPR043502">
    <property type="entry name" value="DNA/RNA_pol_sf"/>
</dbReference>
<dbReference type="SUPFAM" id="SSF56672">
    <property type="entry name" value="DNA/RNA polymerases"/>
    <property type="match status" value="1"/>
</dbReference>
<feature type="domain" description="UmuC" evidence="2">
    <location>
        <begin position="21"/>
        <end position="146"/>
    </location>
</feature>
<dbReference type="CDD" id="cd03468">
    <property type="entry name" value="PolY_like"/>
    <property type="match status" value="1"/>
</dbReference>
<sequence>MSLWLCLRFDLLPLQALNRSEEQAVVVLEKQRVLRANDCACAMGIKTGQSTATVRALAAEQPLTLLERDTVREQLSMTQLCSWAYSISPTLHHWRGDSLLLEIGSCLTLYRGLDRLMEDVRRGLATRGYQAEQGLAATPRAAWLLSHVAPDIALAVEQPLEQRLGTLPIALLKDHAATIDSLRRAGIHHFEDLLKLPPPALAKRCGKAFVDELQQLLGLRADLRKDYQPPARFSDTYWFGYEVRGHNEMQPAIQFLLQSLCRFLRNTQLQTGEIQWEFITIEGQVQHLLVRSSSHSHDWQNWHQLTGIQLEREPFTSGIEGVTLNCRQLESASAATVDLFNSGQQREPLSSLLDRLRSRLGLQAIMTIGCRDEHLPEYAVQTGQDCAMRSMGGTQQDPSGTQGATPCQQRPFWLMPQPQPLQLQQGALYWNGPLALIYGPERIEDNWWAEPVSRDYYIAQGEQGQHLWIYRDRRLQHWYIQGIFA</sequence>
<evidence type="ECO:0000313" key="3">
    <source>
        <dbReference type="EMBL" id="GHD24955.1"/>
    </source>
</evidence>
<dbReference type="InterPro" id="IPR001126">
    <property type="entry name" value="UmuC"/>
</dbReference>
<dbReference type="InterPro" id="IPR050356">
    <property type="entry name" value="SulA_CellDiv_inhibitor"/>
</dbReference>
<dbReference type="EMBL" id="BMYM01000001">
    <property type="protein sequence ID" value="GHD24955.1"/>
    <property type="molecule type" value="Genomic_DNA"/>
</dbReference>
<keyword evidence="4" id="KW-1185">Reference proteome</keyword>